<evidence type="ECO:0000256" key="1">
    <source>
        <dbReference type="SAM" id="Phobius"/>
    </source>
</evidence>
<feature type="transmembrane region" description="Helical" evidence="1">
    <location>
        <begin position="433"/>
        <end position="457"/>
    </location>
</feature>
<feature type="transmembrane region" description="Helical" evidence="1">
    <location>
        <begin position="295"/>
        <end position="317"/>
    </location>
</feature>
<feature type="transmembrane region" description="Helical" evidence="1">
    <location>
        <begin position="346"/>
        <end position="370"/>
    </location>
</feature>
<feature type="transmembrane region" description="Helical" evidence="1">
    <location>
        <begin position="23"/>
        <end position="41"/>
    </location>
</feature>
<dbReference type="Proteomes" id="UP000267208">
    <property type="component" value="Chromosome"/>
</dbReference>
<feature type="transmembrane region" description="Helical" evidence="1">
    <location>
        <begin position="87"/>
        <end position="107"/>
    </location>
</feature>
<dbReference type="KEGG" id="lzh:D1B17_00095"/>
<keyword evidence="3" id="KW-1185">Reference proteome</keyword>
<dbReference type="AlphaFoldDB" id="A0A386PR51"/>
<feature type="transmembrane region" description="Helical" evidence="1">
    <location>
        <begin position="464"/>
        <end position="482"/>
    </location>
</feature>
<feature type="transmembrane region" description="Helical" evidence="1">
    <location>
        <begin position="128"/>
        <end position="153"/>
    </location>
</feature>
<accession>A0A386PR51</accession>
<dbReference type="EMBL" id="CP031933">
    <property type="protein sequence ID" value="AYE37143.1"/>
    <property type="molecule type" value="Genomic_DNA"/>
</dbReference>
<keyword evidence="1" id="KW-1133">Transmembrane helix</keyword>
<feature type="transmembrane region" description="Helical" evidence="1">
    <location>
        <begin position="241"/>
        <end position="261"/>
    </location>
</feature>
<reference evidence="3" key="1">
    <citation type="submission" date="2018-08" db="EMBL/GenBank/DDBJ databases">
        <title>Genome of Lactobacillus sp. HBUAS52074.</title>
        <authorList>
            <person name="Guo Z."/>
            <person name="Zhang Z.D."/>
        </authorList>
    </citation>
    <scope>NUCLEOTIDE SEQUENCE [LARGE SCALE GENOMIC DNA]</scope>
    <source>
        <strain evidence="3">HBUAS52074</strain>
    </source>
</reference>
<feature type="transmembrane region" description="Helical" evidence="1">
    <location>
        <begin position="193"/>
        <end position="210"/>
    </location>
</feature>
<dbReference type="RefSeq" id="WP_120141234.1">
    <property type="nucleotide sequence ID" value="NZ_CP031933.2"/>
</dbReference>
<gene>
    <name evidence="2" type="ORF">D1B17_00095</name>
</gene>
<protein>
    <submittedName>
        <fullName evidence="2">Tetronasin resistance protein</fullName>
    </submittedName>
</protein>
<feature type="transmembrane region" description="Helical" evidence="1">
    <location>
        <begin position="509"/>
        <end position="528"/>
    </location>
</feature>
<sequence>MREKFARWDTLFLQYLKRDWRKIVIWIIGLGLFSGAFVPAFKELAKGNGLRGMYETMQNPAMISMVGPTPIKNAANYTIGAMYSNEMLLFCGLFAMIMSALHVVSHTRKEEDLGLTELVRSFKVGRQANSVAVVLETIIINVVLGLFTSGVMLSFGLKSLSTEGIFLFGTAIAMAGLVGAAIGILMAQIMPNASGATGSSIGIIGLLYIIRAGTDVSNLDYSVWNPMSWIYLTYPFTKNDWLPIVYGISFLIVIGLVSFVLEGNRDMGSGYVHEFQGKAHANFTMLSIPGFLLRLSRGIIISWLVGFAVMGAAYGSIYGDMQEFLNSSPLVKQMFTMSGHSIEESFTSTIMMVMIVLATILPIVLINKLFTEESHGRMSQTFSTKVTRGKLYWSTISLAIIMGAIGIFISAGTLGETAISSMSSKSVMEISDFLKAGFNFFPSMLFFIGLAGLALGWAPKLSKLAYIYLIYSFMLNYFSGILDLPDWFNKTSIQTWIPRMPIDKFDGSTFATITVISLVMIVAGYIGYRRRDLIEGA</sequence>
<dbReference type="OrthoDB" id="2014935at2"/>
<evidence type="ECO:0000313" key="2">
    <source>
        <dbReference type="EMBL" id="AYE37143.1"/>
    </source>
</evidence>
<proteinExistence type="predicted"/>
<keyword evidence="1" id="KW-0812">Transmembrane</keyword>
<feature type="transmembrane region" description="Helical" evidence="1">
    <location>
        <begin position="165"/>
        <end position="186"/>
    </location>
</feature>
<feature type="transmembrane region" description="Helical" evidence="1">
    <location>
        <begin position="391"/>
        <end position="413"/>
    </location>
</feature>
<keyword evidence="1" id="KW-0472">Membrane</keyword>
<name>A0A386PR51_9LACO</name>
<evidence type="ECO:0000313" key="3">
    <source>
        <dbReference type="Proteomes" id="UP000267208"/>
    </source>
</evidence>
<organism evidence="2 3">
    <name type="scientific">Companilactobacillus zhachilii</name>
    <dbReference type="NCBI Taxonomy" id="2304606"/>
    <lineage>
        <taxon>Bacteria</taxon>
        <taxon>Bacillati</taxon>
        <taxon>Bacillota</taxon>
        <taxon>Bacilli</taxon>
        <taxon>Lactobacillales</taxon>
        <taxon>Lactobacillaceae</taxon>
        <taxon>Companilactobacillus</taxon>
    </lineage>
</organism>